<evidence type="ECO:0000313" key="1">
    <source>
        <dbReference type="EMBL" id="CRZ09700.1"/>
    </source>
</evidence>
<dbReference type="PANTHER" id="PTHR16537:SF1">
    <property type="entry name" value="PROTEIN ZNRD2"/>
    <property type="match status" value="1"/>
</dbReference>
<dbReference type="InterPro" id="IPR009563">
    <property type="entry name" value="SSSCA1"/>
</dbReference>
<protein>
    <recommendedName>
        <fullName evidence="2">Sjoegren syndrome/scleroderma autoantigen 1</fullName>
    </recommendedName>
</protein>
<proteinExistence type="predicted"/>
<sequence>MIMVSDVPGERSESTNDDLVNRISERLVQGWTMLARHCPVCTTVLVGHRSHGIFCVGCQLPCVTEEDASAMQLEVAPSQIPQETVTDDDDDWQPPSAEEQRIMDERRAHRDRVSDLMASKLLAGWAMLNEHCETCATPLLRDPSQRLFCVACDAYSDEIRASPSAVGEGNASAVEPALHTRPPVTATSSLIEADDAASSQQHFELVDGKPLLFELGAQMKANLDQGWSIGSNAPKCNLCSLPFFVDPLQRLCCVFCNYYSPNTKADQETTQLPLSMSASTLSLTTSLNNSKVALLTKLDLLTVELTAAADSCSISRLANTIDVVARAIKSVSECSV</sequence>
<dbReference type="EMBL" id="HACM01009258">
    <property type="protein sequence ID" value="CRZ09700.1"/>
    <property type="molecule type" value="Transcribed_RNA"/>
</dbReference>
<dbReference type="AlphaFoldDB" id="A0A0H5R6B6"/>
<dbReference type="Pfam" id="PF06677">
    <property type="entry name" value="Auto_anti-p27"/>
    <property type="match status" value="2"/>
</dbReference>
<dbReference type="InterPro" id="IPR051888">
    <property type="entry name" value="UPF0148_domain"/>
</dbReference>
<name>A0A0H5R6B6_9EUKA</name>
<accession>A0A0H5R6B6</accession>
<reference evidence="1" key="1">
    <citation type="submission" date="2015-04" db="EMBL/GenBank/DDBJ databases">
        <title>The genome sequence of the plant pathogenic Rhizarian Plasmodiophora brassicae reveals insights in its biotrophic life cycle and the origin of chitin synthesis.</title>
        <authorList>
            <person name="Schwelm A."/>
            <person name="Fogelqvist J."/>
            <person name="Knaust A."/>
            <person name="Julke S."/>
            <person name="Lilja T."/>
            <person name="Dhandapani V."/>
            <person name="Bonilla-Rosso G."/>
            <person name="Karlsson M."/>
            <person name="Shevchenko A."/>
            <person name="Choi S.R."/>
            <person name="Kim H.G."/>
            <person name="Park J.Y."/>
            <person name="Lim Y.P."/>
            <person name="Ludwig-Muller J."/>
            <person name="Dixelius C."/>
        </authorList>
    </citation>
    <scope>NUCLEOTIDE SEQUENCE</scope>
    <source>
        <tissue evidence="1">Potato root galls</tissue>
    </source>
</reference>
<organism evidence="1">
    <name type="scientific">Spongospora subterranea</name>
    <dbReference type="NCBI Taxonomy" id="70186"/>
    <lineage>
        <taxon>Eukaryota</taxon>
        <taxon>Sar</taxon>
        <taxon>Rhizaria</taxon>
        <taxon>Endomyxa</taxon>
        <taxon>Phytomyxea</taxon>
        <taxon>Plasmodiophorida</taxon>
        <taxon>Plasmodiophoridae</taxon>
        <taxon>Spongospora</taxon>
    </lineage>
</organism>
<evidence type="ECO:0008006" key="2">
    <source>
        <dbReference type="Google" id="ProtNLM"/>
    </source>
</evidence>
<dbReference type="PANTHER" id="PTHR16537">
    <property type="entry name" value="SJOEGREN SYNDROME/SCLERODERMA AUTOANTIGEN 1"/>
    <property type="match status" value="1"/>
</dbReference>